<dbReference type="OrthoDB" id="747121at2759"/>
<dbReference type="Proteomes" id="UP001055439">
    <property type="component" value="Chromosome 8"/>
</dbReference>
<name>A0A9E7HB52_9LILI</name>
<dbReference type="AlphaFoldDB" id="A0A9E7HB52"/>
<proteinExistence type="predicted"/>
<feature type="domain" description="F-box" evidence="1">
    <location>
        <begin position="12"/>
        <end position="49"/>
    </location>
</feature>
<dbReference type="PANTHER" id="PTHR36901">
    <property type="entry name" value="F-BOX DOMAIN CONTAINING PROTEIN, EXPRESSED-RELATED"/>
    <property type="match status" value="1"/>
</dbReference>
<organism evidence="3 4">
    <name type="scientific">Musa troglodytarum</name>
    <name type="common">fe'i banana</name>
    <dbReference type="NCBI Taxonomy" id="320322"/>
    <lineage>
        <taxon>Eukaryota</taxon>
        <taxon>Viridiplantae</taxon>
        <taxon>Streptophyta</taxon>
        <taxon>Embryophyta</taxon>
        <taxon>Tracheophyta</taxon>
        <taxon>Spermatophyta</taxon>
        <taxon>Magnoliopsida</taxon>
        <taxon>Liliopsida</taxon>
        <taxon>Zingiberales</taxon>
        <taxon>Musaceae</taxon>
        <taxon>Musa</taxon>
    </lineage>
</organism>
<evidence type="ECO:0000259" key="1">
    <source>
        <dbReference type="Pfam" id="PF00646"/>
    </source>
</evidence>
<dbReference type="SUPFAM" id="SSF81383">
    <property type="entry name" value="F-box domain"/>
    <property type="match status" value="1"/>
</dbReference>
<reference evidence="3" key="1">
    <citation type="submission" date="2022-05" db="EMBL/GenBank/DDBJ databases">
        <title>The Musa troglodytarum L. genome provides insights into the mechanism of non-climacteric behaviour and enrichment of carotenoids.</title>
        <authorList>
            <person name="Wang J."/>
        </authorList>
    </citation>
    <scope>NUCLEOTIDE SEQUENCE</scope>
    <source>
        <tissue evidence="3">Leaf</tissue>
    </source>
</reference>
<feature type="domain" description="KIB1-4 beta-propeller" evidence="2">
    <location>
        <begin position="82"/>
        <end position="321"/>
    </location>
</feature>
<protein>
    <recommendedName>
        <fullName evidence="5">DUF295 domain-containing protein</fullName>
    </recommendedName>
</protein>
<keyword evidence="4" id="KW-1185">Reference proteome</keyword>
<dbReference type="PANTHER" id="PTHR36901:SF1">
    <property type="entry name" value="F-BOX DOMAIN CONTAINING PROTEIN, EXPRESSED"/>
    <property type="match status" value="1"/>
</dbReference>
<dbReference type="EMBL" id="CP097510">
    <property type="protein sequence ID" value="URE30031.1"/>
    <property type="molecule type" value="Genomic_DNA"/>
</dbReference>
<evidence type="ECO:0000259" key="2">
    <source>
        <dbReference type="Pfam" id="PF03478"/>
    </source>
</evidence>
<gene>
    <name evidence="3" type="ORF">MUK42_12980</name>
</gene>
<dbReference type="Gene3D" id="1.20.1280.50">
    <property type="match status" value="1"/>
</dbReference>
<dbReference type="InterPro" id="IPR005174">
    <property type="entry name" value="KIB1-4_b-propeller"/>
</dbReference>
<dbReference type="InterPro" id="IPR036047">
    <property type="entry name" value="F-box-like_dom_sf"/>
</dbReference>
<sequence>MAPPHKGEEERWSQLHANVMKLILNHLTIVDHIRIGAVCKSWLSTTSTINCLFDSRAPWVVVSPGRPAPRRWSLCTISNGQRSLCLEIPEEFQSQWCCGSSKGWLTFSYNPPEVLFGSKARLLNPVTGDTLDISPCVHRPVKGIISTSPLATDCLFITLGYEFFDLYKTVTVHNLGNHMFERLEIDDPMDIMFHHGSLYVLTDSEKLNVYMFEPCHKVLVIPVPSLFRKGDHHPGSYQGRLVGADGDIFIVYYSTDGSRSEPQQLKVFKVRERGLRRRVVEVNSLGGCTFFIGGFSEGVSVSNMKSSLESELIKSDCIYYRRRVKDNLRRYCMQTGRTVQVAGLEVAGDLLGWFTPKSRTD</sequence>
<accession>A0A9E7HB52</accession>
<dbReference type="InterPro" id="IPR001810">
    <property type="entry name" value="F-box_dom"/>
</dbReference>
<evidence type="ECO:0000313" key="3">
    <source>
        <dbReference type="EMBL" id="URE30031.1"/>
    </source>
</evidence>
<dbReference type="Pfam" id="PF00646">
    <property type="entry name" value="F-box"/>
    <property type="match status" value="1"/>
</dbReference>
<evidence type="ECO:0000313" key="4">
    <source>
        <dbReference type="Proteomes" id="UP001055439"/>
    </source>
</evidence>
<evidence type="ECO:0008006" key="5">
    <source>
        <dbReference type="Google" id="ProtNLM"/>
    </source>
</evidence>
<dbReference type="Pfam" id="PF03478">
    <property type="entry name" value="Beta-prop_KIB1-4"/>
    <property type="match status" value="1"/>
</dbReference>